<evidence type="ECO:0000256" key="4">
    <source>
        <dbReference type="ARBA" id="ARBA00022989"/>
    </source>
</evidence>
<dbReference type="InterPro" id="IPR016795">
    <property type="entry name" value="UCP021697"/>
</dbReference>
<dbReference type="InterPro" id="IPR010432">
    <property type="entry name" value="RDD"/>
</dbReference>
<proteinExistence type="predicted"/>
<comment type="caution">
    <text evidence="8">The sequence shown here is derived from an EMBL/GenBank/DDBJ whole genome shotgun (WGS) entry which is preliminary data.</text>
</comment>
<evidence type="ECO:0000256" key="2">
    <source>
        <dbReference type="ARBA" id="ARBA00022475"/>
    </source>
</evidence>
<evidence type="ECO:0000256" key="3">
    <source>
        <dbReference type="ARBA" id="ARBA00022692"/>
    </source>
</evidence>
<evidence type="ECO:0000313" key="8">
    <source>
        <dbReference type="EMBL" id="MDV2475207.1"/>
    </source>
</evidence>
<feature type="domain" description="RDD" evidence="7">
    <location>
        <begin position="39"/>
        <end position="128"/>
    </location>
</feature>
<keyword evidence="5 6" id="KW-0472">Membrane</keyword>
<keyword evidence="4 6" id="KW-1133">Transmembrane helix</keyword>
<dbReference type="InterPro" id="IPR051791">
    <property type="entry name" value="Pra-immunoreactive"/>
</dbReference>
<evidence type="ECO:0000256" key="6">
    <source>
        <dbReference type="SAM" id="Phobius"/>
    </source>
</evidence>
<reference evidence="8 9" key="1">
    <citation type="submission" date="2019-10" db="EMBL/GenBank/DDBJ databases">
        <title>Draft Genome Assembly of Rhodococcus zopfii DSM44189.</title>
        <authorList>
            <person name="Sutton J.M."/>
            <person name="Akob D.M."/>
            <person name="Bushman T.J."/>
        </authorList>
    </citation>
    <scope>NUCLEOTIDE SEQUENCE [LARGE SCALE GENOMIC DNA]</scope>
    <source>
        <strain evidence="8 9">DSM 44189</strain>
    </source>
</reference>
<evidence type="ECO:0000256" key="5">
    <source>
        <dbReference type="ARBA" id="ARBA00023136"/>
    </source>
</evidence>
<feature type="transmembrane region" description="Helical" evidence="6">
    <location>
        <begin position="45"/>
        <end position="63"/>
    </location>
</feature>
<dbReference type="Proteomes" id="UP001275440">
    <property type="component" value="Unassembled WGS sequence"/>
</dbReference>
<dbReference type="PANTHER" id="PTHR36115:SF6">
    <property type="entry name" value="PROLINE-RICH ANTIGEN HOMOLOG"/>
    <property type="match status" value="1"/>
</dbReference>
<keyword evidence="3 6" id="KW-0812">Transmembrane</keyword>
<dbReference type="Pfam" id="PF06271">
    <property type="entry name" value="RDD"/>
    <property type="match status" value="1"/>
</dbReference>
<accession>A0ABU3WN74</accession>
<keyword evidence="2" id="KW-1003">Cell membrane</keyword>
<evidence type="ECO:0000259" key="7">
    <source>
        <dbReference type="Pfam" id="PF06271"/>
    </source>
</evidence>
<organism evidence="8 9">
    <name type="scientific">Rhodococcus zopfii</name>
    <dbReference type="NCBI Taxonomy" id="43772"/>
    <lineage>
        <taxon>Bacteria</taxon>
        <taxon>Bacillati</taxon>
        <taxon>Actinomycetota</taxon>
        <taxon>Actinomycetes</taxon>
        <taxon>Mycobacteriales</taxon>
        <taxon>Nocardiaceae</taxon>
        <taxon>Rhodococcus</taxon>
    </lineage>
</organism>
<dbReference type="PANTHER" id="PTHR36115">
    <property type="entry name" value="PROLINE-RICH ANTIGEN HOMOLOG-RELATED"/>
    <property type="match status" value="1"/>
</dbReference>
<comment type="subcellular location">
    <subcellularLocation>
        <location evidence="1">Cell membrane</location>
        <topology evidence="1">Multi-pass membrane protein</topology>
    </subcellularLocation>
</comment>
<evidence type="ECO:0000256" key="1">
    <source>
        <dbReference type="ARBA" id="ARBA00004651"/>
    </source>
</evidence>
<gene>
    <name evidence="8" type="ORF">F8M49_06785</name>
</gene>
<evidence type="ECO:0000313" key="9">
    <source>
        <dbReference type="Proteomes" id="UP001275440"/>
    </source>
</evidence>
<protein>
    <submittedName>
        <fullName evidence="8">RDD family protein</fullName>
    </submittedName>
</protein>
<sequence length="155" mass="16557">MTGSWLSGPSAALPKDQQREQDYPGQLLGLPQHGPGSLATTGKRVLALVLDWFTAMGVAALLVGEDPLESANLSAYTLIVWYVVGVACVTLFSFTPGQYIAGLQVVRIDAPVRVGIVRALSRQLLLVFIAPGLVTDVDNRGLQDRATQTAVVRSR</sequence>
<keyword evidence="9" id="KW-1185">Reference proteome</keyword>
<dbReference type="PIRSF" id="PIRSF021697">
    <property type="entry name" value="UCP021697"/>
    <property type="match status" value="1"/>
</dbReference>
<dbReference type="EMBL" id="WBMO01000001">
    <property type="protein sequence ID" value="MDV2475207.1"/>
    <property type="molecule type" value="Genomic_DNA"/>
</dbReference>
<feature type="transmembrane region" description="Helical" evidence="6">
    <location>
        <begin position="75"/>
        <end position="94"/>
    </location>
</feature>
<name>A0ABU3WN74_9NOCA</name>